<dbReference type="EMBL" id="BAAFST010000006">
    <property type="protein sequence ID" value="GAB1291358.1"/>
    <property type="molecule type" value="Genomic_DNA"/>
</dbReference>
<sequence>MLFWGERLVSALVVISFLTPRLCAGQNCLTKSLEDVVIDIQSSISKGIRGNEPIHTATREDCIGACCSTQDIAGDKSCNLMIFDTRKKDRQPNCYLFFCPCEDACPLKPAKGLVSYWLIRDFPLTRANSSLQMITQEESLLLGHTSPGVSPEVARPAGHPKPTTGLLWRDLSSPKSTASEHLHEVIKVDEASTQLPEGKSHPQSVQLPSELKMAHLLPKTVMTPSTSVAAAPTPKPAILLATVSVAPKTSNKEATTAPLVTTGTSKPPAAPVSTGFPAVVTHQAALTAFSQGHTDILDTVPFQDTERGKSSAVDSLSTPESSFTNQAASWGDGRVSVGGASLNRGLKSQRGFSFEKWLLIGTLLFGVLFLVIGLVLLGRILVESLRRKRYSRLDYLINGIYVDI</sequence>
<evidence type="ECO:0000256" key="7">
    <source>
        <dbReference type="SAM" id="MobiDB-lite"/>
    </source>
</evidence>
<feature type="domain" description="MANSC" evidence="10">
    <location>
        <begin position="32"/>
        <end position="116"/>
    </location>
</feature>
<keyword evidence="5 8" id="KW-0472">Membrane</keyword>
<comment type="caution">
    <text evidence="11">The sequence shown here is derived from an EMBL/GenBank/DDBJ whole genome shotgun (WGS) entry which is preliminary data.</text>
</comment>
<accession>A0ABQ0EWF5</accession>
<protein>
    <submittedName>
        <fullName evidence="11">MANSC domain-containing protein 1</fullName>
    </submittedName>
</protein>
<evidence type="ECO:0000313" key="11">
    <source>
        <dbReference type="EMBL" id="GAB1291358.1"/>
    </source>
</evidence>
<keyword evidence="4 8" id="KW-1133">Transmembrane helix</keyword>
<feature type="region of interest" description="Disordered" evidence="7">
    <location>
        <begin position="249"/>
        <end position="268"/>
    </location>
</feature>
<evidence type="ECO:0000256" key="9">
    <source>
        <dbReference type="SAM" id="SignalP"/>
    </source>
</evidence>
<dbReference type="PROSITE" id="PS50986">
    <property type="entry name" value="MANSC"/>
    <property type="match status" value="1"/>
</dbReference>
<dbReference type="InterPro" id="IPR013980">
    <property type="entry name" value="MANSC_dom"/>
</dbReference>
<dbReference type="PANTHER" id="PTHR46876">
    <property type="entry name" value="LOW-DENSITY LIPOPROTEIN RECEPTOR-RELATED PROTEIN 11"/>
    <property type="match status" value="1"/>
</dbReference>
<evidence type="ECO:0000256" key="2">
    <source>
        <dbReference type="ARBA" id="ARBA00022692"/>
    </source>
</evidence>
<organism evidence="11 12">
    <name type="scientific">Apodemus speciosus</name>
    <name type="common">Large Japanese field mouse</name>
    <dbReference type="NCBI Taxonomy" id="105296"/>
    <lineage>
        <taxon>Eukaryota</taxon>
        <taxon>Metazoa</taxon>
        <taxon>Chordata</taxon>
        <taxon>Craniata</taxon>
        <taxon>Vertebrata</taxon>
        <taxon>Euteleostomi</taxon>
        <taxon>Mammalia</taxon>
        <taxon>Eutheria</taxon>
        <taxon>Euarchontoglires</taxon>
        <taxon>Glires</taxon>
        <taxon>Rodentia</taxon>
        <taxon>Myomorpha</taxon>
        <taxon>Muroidea</taxon>
        <taxon>Muridae</taxon>
        <taxon>Murinae</taxon>
        <taxon>Apodemus</taxon>
    </lineage>
</organism>
<dbReference type="Pfam" id="PF07502">
    <property type="entry name" value="MANEC"/>
    <property type="match status" value="1"/>
</dbReference>
<evidence type="ECO:0000256" key="3">
    <source>
        <dbReference type="ARBA" id="ARBA00022729"/>
    </source>
</evidence>
<feature type="compositionally biased region" description="Polar residues" evidence="7">
    <location>
        <begin position="249"/>
        <end position="265"/>
    </location>
</feature>
<evidence type="ECO:0000259" key="10">
    <source>
        <dbReference type="PROSITE" id="PS50986"/>
    </source>
</evidence>
<keyword evidence="3 9" id="KW-0732">Signal</keyword>
<evidence type="ECO:0000256" key="8">
    <source>
        <dbReference type="SAM" id="Phobius"/>
    </source>
</evidence>
<feature type="signal peptide" evidence="9">
    <location>
        <begin position="1"/>
        <end position="25"/>
    </location>
</feature>
<evidence type="ECO:0000256" key="5">
    <source>
        <dbReference type="ARBA" id="ARBA00023136"/>
    </source>
</evidence>
<evidence type="ECO:0000256" key="4">
    <source>
        <dbReference type="ARBA" id="ARBA00022989"/>
    </source>
</evidence>
<proteinExistence type="predicted"/>
<name>A0ABQ0EWF5_APOSI</name>
<evidence type="ECO:0000256" key="1">
    <source>
        <dbReference type="ARBA" id="ARBA00004479"/>
    </source>
</evidence>
<evidence type="ECO:0000313" key="12">
    <source>
        <dbReference type="Proteomes" id="UP001623349"/>
    </source>
</evidence>
<feature type="chain" id="PRO_5046419091" evidence="9">
    <location>
        <begin position="26"/>
        <end position="404"/>
    </location>
</feature>
<keyword evidence="2 8" id="KW-0812">Transmembrane</keyword>
<keyword evidence="6" id="KW-0325">Glycoprotein</keyword>
<dbReference type="SMART" id="SM00765">
    <property type="entry name" value="MANEC"/>
    <property type="match status" value="1"/>
</dbReference>
<dbReference type="PANTHER" id="PTHR46876:SF3">
    <property type="entry name" value="MANSC DOMAIN CONTAINING 1"/>
    <property type="match status" value="1"/>
</dbReference>
<evidence type="ECO:0000256" key="6">
    <source>
        <dbReference type="ARBA" id="ARBA00023180"/>
    </source>
</evidence>
<comment type="subcellular location">
    <subcellularLocation>
        <location evidence="1">Membrane</location>
        <topology evidence="1">Single-pass type I membrane protein</topology>
    </subcellularLocation>
</comment>
<gene>
    <name evidence="11" type="ORF">APTSU1_000658800</name>
</gene>
<reference evidence="11 12" key="1">
    <citation type="submission" date="2024-08" db="EMBL/GenBank/DDBJ databases">
        <title>The draft genome of Apodemus speciosus.</title>
        <authorList>
            <person name="Nabeshima K."/>
            <person name="Suzuki S."/>
            <person name="Onuma M."/>
        </authorList>
    </citation>
    <scope>NUCLEOTIDE SEQUENCE [LARGE SCALE GENOMIC DNA]</scope>
    <source>
        <strain evidence="11">IB14-021</strain>
    </source>
</reference>
<feature type="transmembrane region" description="Helical" evidence="8">
    <location>
        <begin position="357"/>
        <end position="382"/>
    </location>
</feature>
<dbReference type="Proteomes" id="UP001623349">
    <property type="component" value="Unassembled WGS sequence"/>
</dbReference>
<dbReference type="InterPro" id="IPR011106">
    <property type="entry name" value="MANSC_N"/>
</dbReference>
<keyword evidence="12" id="KW-1185">Reference proteome</keyword>